<feature type="binding site" evidence="5">
    <location>
        <position position="9"/>
    </location>
    <ligand>
        <name>Mg(2+)</name>
        <dbReference type="ChEBI" id="CHEBI:18420"/>
        <label>1</label>
    </ligand>
</feature>
<evidence type="ECO:0000256" key="1">
    <source>
        <dbReference type="ARBA" id="ARBA00007092"/>
    </source>
</evidence>
<dbReference type="Gene3D" id="3.60.10.10">
    <property type="entry name" value="Endonuclease/exonuclease/phosphatase"/>
    <property type="match status" value="1"/>
</dbReference>
<proteinExistence type="inferred from homology"/>
<keyword evidence="4 5" id="KW-0460">Magnesium</keyword>
<dbReference type="SUPFAM" id="SSF56219">
    <property type="entry name" value="DNase I-like"/>
    <property type="match status" value="1"/>
</dbReference>
<protein>
    <recommendedName>
        <fullName evidence="6">Endonuclease/exonuclease/phosphatase domain-containing protein</fullName>
    </recommendedName>
</protein>
<dbReference type="GO" id="GO:0008081">
    <property type="term" value="F:phosphoric diester hydrolase activity"/>
    <property type="evidence" value="ECO:0007669"/>
    <property type="project" value="TreeGrafter"/>
</dbReference>
<evidence type="ECO:0000313" key="8">
    <source>
        <dbReference type="Proteomes" id="UP001324115"/>
    </source>
</evidence>
<comment type="caution">
    <text evidence="7">The sequence shown here is derived from an EMBL/GenBank/DDBJ whole genome shotgun (WGS) entry which is preliminary data.</text>
</comment>
<gene>
    <name evidence="7" type="ORF">RGQ29_033206</name>
</gene>
<dbReference type="GO" id="GO:0008311">
    <property type="term" value="F:double-stranded DNA 3'-5' DNA exonuclease activity"/>
    <property type="evidence" value="ECO:0007669"/>
    <property type="project" value="TreeGrafter"/>
</dbReference>
<name>A0AAN7HRV9_QUERU</name>
<feature type="binding site" evidence="5">
    <location>
        <position position="38"/>
    </location>
    <ligand>
        <name>Mg(2+)</name>
        <dbReference type="ChEBI" id="CHEBI:18420"/>
        <label>1</label>
    </ligand>
</feature>
<feature type="domain" description="Endonuclease/exonuclease/phosphatase" evidence="6">
    <location>
        <begin position="6"/>
        <end position="80"/>
    </location>
</feature>
<keyword evidence="2 5" id="KW-0479">Metal-binding</keyword>
<sequence>MNLKILSWNVRGLNDSRKCLIVKNLLREWKCDVICLQETKVAGFDRQMVGNLWSCPFVDWVALDAVHTAGGILLMWDRRVLERKEVLVGSFSVSVQWQGVGGRLPLGVFGGLWPYR</sequence>
<accession>A0AAN7HRV9</accession>
<dbReference type="PANTHER" id="PTHR22748">
    <property type="entry name" value="AP ENDONUCLEASE"/>
    <property type="match status" value="1"/>
</dbReference>
<evidence type="ECO:0000256" key="2">
    <source>
        <dbReference type="ARBA" id="ARBA00022723"/>
    </source>
</evidence>
<evidence type="ECO:0000313" key="7">
    <source>
        <dbReference type="EMBL" id="KAK4542225.1"/>
    </source>
</evidence>
<dbReference type="GO" id="GO:0006284">
    <property type="term" value="P:base-excision repair"/>
    <property type="evidence" value="ECO:0007669"/>
    <property type="project" value="TreeGrafter"/>
</dbReference>
<dbReference type="PANTHER" id="PTHR22748:SF19">
    <property type="entry name" value="ENDONUCLEASE_EXONUCLEASE_PHOSPHATASE DOMAIN-CONTAINING PROTEIN"/>
    <property type="match status" value="1"/>
</dbReference>
<evidence type="ECO:0000256" key="5">
    <source>
        <dbReference type="PIRSR" id="PIRSR604808-2"/>
    </source>
</evidence>
<keyword evidence="3" id="KW-0378">Hydrolase</keyword>
<dbReference type="AlphaFoldDB" id="A0AAN7HRV9"/>
<dbReference type="Pfam" id="PF03372">
    <property type="entry name" value="Exo_endo_phos"/>
    <property type="match status" value="1"/>
</dbReference>
<organism evidence="7 8">
    <name type="scientific">Quercus rubra</name>
    <name type="common">Northern red oak</name>
    <name type="synonym">Quercus borealis</name>
    <dbReference type="NCBI Taxonomy" id="3512"/>
    <lineage>
        <taxon>Eukaryota</taxon>
        <taxon>Viridiplantae</taxon>
        <taxon>Streptophyta</taxon>
        <taxon>Embryophyta</taxon>
        <taxon>Tracheophyta</taxon>
        <taxon>Spermatophyta</taxon>
        <taxon>Magnoliopsida</taxon>
        <taxon>eudicotyledons</taxon>
        <taxon>Gunneridae</taxon>
        <taxon>Pentapetalae</taxon>
        <taxon>rosids</taxon>
        <taxon>fabids</taxon>
        <taxon>Fagales</taxon>
        <taxon>Fagaceae</taxon>
        <taxon>Quercus</taxon>
    </lineage>
</organism>
<dbReference type="GO" id="GO:0005634">
    <property type="term" value="C:nucleus"/>
    <property type="evidence" value="ECO:0007669"/>
    <property type="project" value="TreeGrafter"/>
</dbReference>
<reference evidence="7 8" key="1">
    <citation type="journal article" date="2023" name="G3 (Bethesda)">
        <title>A haplotype-resolved chromosome-scale genome for Quercus rubra L. provides insights into the genetics of adaptive traits for red oak species.</title>
        <authorList>
            <person name="Kapoor B."/>
            <person name="Jenkins J."/>
            <person name="Schmutz J."/>
            <person name="Zhebentyayeva T."/>
            <person name="Kuelheim C."/>
            <person name="Coggeshall M."/>
            <person name="Heim C."/>
            <person name="Lasky J.R."/>
            <person name="Leites L."/>
            <person name="Islam-Faridi N."/>
            <person name="Romero-Severson J."/>
            <person name="DeLeo V.L."/>
            <person name="Lucas S.M."/>
            <person name="Lazic D."/>
            <person name="Gailing O."/>
            <person name="Carlson J."/>
            <person name="Staton M."/>
        </authorList>
    </citation>
    <scope>NUCLEOTIDE SEQUENCE [LARGE SCALE GENOMIC DNA]</scope>
    <source>
        <strain evidence="7">Pseudo-F2</strain>
    </source>
</reference>
<dbReference type="Proteomes" id="UP001324115">
    <property type="component" value="Unassembled WGS sequence"/>
</dbReference>
<dbReference type="InterPro" id="IPR004808">
    <property type="entry name" value="AP_endonuc_1"/>
</dbReference>
<dbReference type="EMBL" id="JAXUIC010000370">
    <property type="protein sequence ID" value="KAK4542225.1"/>
    <property type="molecule type" value="Genomic_DNA"/>
</dbReference>
<dbReference type="GO" id="GO:0003906">
    <property type="term" value="F:DNA-(apurinic or apyrimidinic site) endonuclease activity"/>
    <property type="evidence" value="ECO:0007669"/>
    <property type="project" value="TreeGrafter"/>
</dbReference>
<keyword evidence="5" id="KW-0464">Manganese</keyword>
<comment type="similarity">
    <text evidence="1">Belongs to the DNA repair enzymes AP/ExoA family.</text>
</comment>
<dbReference type="InterPro" id="IPR036691">
    <property type="entry name" value="Endo/exonu/phosph_ase_sf"/>
</dbReference>
<comment type="cofactor">
    <cofactor evidence="5">
        <name>Mg(2+)</name>
        <dbReference type="ChEBI" id="CHEBI:18420"/>
    </cofactor>
    <cofactor evidence="5">
        <name>Mn(2+)</name>
        <dbReference type="ChEBI" id="CHEBI:29035"/>
    </cofactor>
    <text evidence="5">Probably binds two magnesium or manganese ions per subunit.</text>
</comment>
<evidence type="ECO:0000256" key="4">
    <source>
        <dbReference type="ARBA" id="ARBA00022842"/>
    </source>
</evidence>
<dbReference type="GO" id="GO:0046872">
    <property type="term" value="F:metal ion binding"/>
    <property type="evidence" value="ECO:0007669"/>
    <property type="project" value="UniProtKB-KW"/>
</dbReference>
<dbReference type="InterPro" id="IPR005135">
    <property type="entry name" value="Endo/exonuclease/phosphatase"/>
</dbReference>
<evidence type="ECO:0000259" key="6">
    <source>
        <dbReference type="Pfam" id="PF03372"/>
    </source>
</evidence>
<keyword evidence="8" id="KW-1185">Reference proteome</keyword>
<evidence type="ECO:0000256" key="3">
    <source>
        <dbReference type="ARBA" id="ARBA00022801"/>
    </source>
</evidence>